<dbReference type="Gene3D" id="3.40.190.10">
    <property type="entry name" value="Periplasmic binding protein-like II"/>
    <property type="match status" value="2"/>
</dbReference>
<dbReference type="Proteomes" id="UP000702964">
    <property type="component" value="Unassembled WGS sequence"/>
</dbReference>
<feature type="transmembrane region" description="Helical" evidence="7">
    <location>
        <begin position="70"/>
        <end position="89"/>
    </location>
</feature>
<reference evidence="9" key="1">
    <citation type="journal article" date="2015" name="Genom Data">
        <title>Draft genome sequences of Phytophthora kernoviae and Phytophthora ramorum lineage EU2 from Scotland.</title>
        <authorList>
            <person name="Sambles C."/>
            <person name="Schlenzig A."/>
            <person name="O'Neill P."/>
            <person name="Grant M."/>
            <person name="Studholme D.J."/>
        </authorList>
    </citation>
    <scope>NUCLEOTIDE SEQUENCE</scope>
    <source>
        <strain evidence="9">00238/432</strain>
    </source>
</reference>
<dbReference type="CDD" id="cd06261">
    <property type="entry name" value="TM_PBP2"/>
    <property type="match status" value="1"/>
</dbReference>
<evidence type="ECO:0000256" key="2">
    <source>
        <dbReference type="ARBA" id="ARBA00022448"/>
    </source>
</evidence>
<dbReference type="GO" id="GO:0005886">
    <property type="term" value="C:plasma membrane"/>
    <property type="evidence" value="ECO:0007669"/>
    <property type="project" value="UniProtKB-SubCell"/>
</dbReference>
<evidence type="ECO:0000256" key="5">
    <source>
        <dbReference type="ARBA" id="ARBA00022989"/>
    </source>
</evidence>
<gene>
    <name evidence="9" type="ORF">G195_000191</name>
</gene>
<feature type="domain" description="ABC transmembrane type-1" evidence="8">
    <location>
        <begin position="15"/>
        <end position="88"/>
    </location>
</feature>
<reference evidence="9" key="2">
    <citation type="submission" date="2020-02" db="EMBL/GenBank/DDBJ databases">
        <authorList>
            <person name="Studholme D.J."/>
        </authorList>
    </citation>
    <scope>NUCLEOTIDE SEQUENCE</scope>
    <source>
        <strain evidence="9">00238/432</strain>
    </source>
</reference>
<dbReference type="EMBL" id="AOFI03000001">
    <property type="protein sequence ID" value="KAF4326133.1"/>
    <property type="molecule type" value="Genomic_DNA"/>
</dbReference>
<dbReference type="PANTHER" id="PTHR43744">
    <property type="entry name" value="ABC TRANSPORTER PERMEASE PROTEIN MG189-RELATED-RELATED"/>
    <property type="match status" value="1"/>
</dbReference>
<evidence type="ECO:0000256" key="1">
    <source>
        <dbReference type="ARBA" id="ARBA00004651"/>
    </source>
</evidence>
<dbReference type="SUPFAM" id="SSF161098">
    <property type="entry name" value="MetI-like"/>
    <property type="match status" value="1"/>
</dbReference>
<dbReference type="Gene3D" id="1.10.3720.10">
    <property type="entry name" value="MetI-like"/>
    <property type="match status" value="1"/>
</dbReference>
<protein>
    <recommendedName>
        <fullName evidence="8">ABC transmembrane type-1 domain-containing protein</fullName>
    </recommendedName>
</protein>
<dbReference type="GO" id="GO:0055085">
    <property type="term" value="P:transmembrane transport"/>
    <property type="evidence" value="ECO:0007669"/>
    <property type="project" value="InterPro"/>
</dbReference>
<accession>A0A8J4SX08</accession>
<dbReference type="Pfam" id="PF00528">
    <property type="entry name" value="BPD_transp_1"/>
    <property type="match status" value="1"/>
</dbReference>
<comment type="subcellular location">
    <subcellularLocation>
        <location evidence="1">Cell membrane</location>
        <topology evidence="1">Multi-pass membrane protein</topology>
    </subcellularLocation>
</comment>
<keyword evidence="2" id="KW-0813">Transport</keyword>
<dbReference type="InterPro" id="IPR035906">
    <property type="entry name" value="MetI-like_sf"/>
</dbReference>
<keyword evidence="5 7" id="KW-1133">Transmembrane helix</keyword>
<evidence type="ECO:0000313" key="10">
    <source>
        <dbReference type="Proteomes" id="UP000702964"/>
    </source>
</evidence>
<evidence type="ECO:0000256" key="6">
    <source>
        <dbReference type="ARBA" id="ARBA00023136"/>
    </source>
</evidence>
<proteinExistence type="predicted"/>
<dbReference type="PANTHER" id="PTHR43744:SF9">
    <property type="entry name" value="POLYGALACTURONAN_RHAMNOGALACTURONAN TRANSPORT SYSTEM PERMEASE PROTEIN YTCP"/>
    <property type="match status" value="1"/>
</dbReference>
<evidence type="ECO:0000259" key="8">
    <source>
        <dbReference type="Pfam" id="PF00528"/>
    </source>
</evidence>
<keyword evidence="6 7" id="KW-0472">Membrane</keyword>
<evidence type="ECO:0000256" key="4">
    <source>
        <dbReference type="ARBA" id="ARBA00022692"/>
    </source>
</evidence>
<organism evidence="9 10">
    <name type="scientific">Phytophthora kernoviae 00238/432</name>
    <dbReference type="NCBI Taxonomy" id="1284355"/>
    <lineage>
        <taxon>Eukaryota</taxon>
        <taxon>Sar</taxon>
        <taxon>Stramenopiles</taxon>
        <taxon>Oomycota</taxon>
        <taxon>Peronosporomycetes</taxon>
        <taxon>Peronosporales</taxon>
        <taxon>Peronosporaceae</taxon>
        <taxon>Phytophthora</taxon>
    </lineage>
</organism>
<feature type="transmembrane region" description="Helical" evidence="7">
    <location>
        <begin position="28"/>
        <end position="49"/>
    </location>
</feature>
<evidence type="ECO:0000256" key="3">
    <source>
        <dbReference type="ARBA" id="ARBA00022475"/>
    </source>
</evidence>
<sequence length="621" mass="69580">MGVITMFFNGGMIPSFLVAKSLGLTNSFWVYIIPVLFSFYDMIILMNFFRSLPESIEESAKIDGASVLQVFFKIIVPLSFPVLATIALFHGRHAAVSLTACGGKKTSENLPDSKIEVAKNTPSWKNDKAKADLDWYINFDWFAQVWGNDVSSKYITEDTGVNITYLGGSDDKLNTMMASGDLPDIITMDGSNPFVKEADKFAIPLDVLAEKYDPYFMGKAANPETLKYFTRDDGHIYGYPNFSNTSSDYEKGGVYGNQAFLVRKDMYEQLGKPDMTTPEGFTSALEAAQKLAMKDELGKTIIPIGVTPFTGDSSEKNGIFNRTLADFIGVPMLTEDSKYYDRYTDADFQKWLKVFVDARQKGLADRDMTTMTKDDKDARLTNGSYFAYFAADLNSETDTMSVWANEHPGKEYIAVNGPTSTIGKKTALPGTSIEGWTQTFITKDAKDPQKAMELLTYLVSEEGNNVMNFGREGETYTIKDGNPVLNADLLEFKQTDPAGFEKKVGLTTHLWLQDSALLSRQMGISQFPKALQQAKQWTQDYVVPQFELASLDVYLSKESSRNKEKIDQNWSQTIAKILDAKSESEVDQAMAEFIQYRMDNGFDELVKERNSQIEANVKKLK</sequence>
<dbReference type="AlphaFoldDB" id="A0A8J4SX08"/>
<name>A0A8J4SX08_9STRA</name>
<comment type="caution">
    <text evidence="9">The sequence shown here is derived from an EMBL/GenBank/DDBJ whole genome shotgun (WGS) entry which is preliminary data.</text>
</comment>
<keyword evidence="3" id="KW-1003">Cell membrane</keyword>
<evidence type="ECO:0000313" key="9">
    <source>
        <dbReference type="EMBL" id="KAF4326133.1"/>
    </source>
</evidence>
<keyword evidence="4 7" id="KW-0812">Transmembrane</keyword>
<dbReference type="InterPro" id="IPR000515">
    <property type="entry name" value="MetI-like"/>
</dbReference>
<dbReference type="SUPFAM" id="SSF53850">
    <property type="entry name" value="Periplasmic binding protein-like II"/>
    <property type="match status" value="1"/>
</dbReference>
<evidence type="ECO:0000256" key="7">
    <source>
        <dbReference type="SAM" id="Phobius"/>
    </source>
</evidence>